<feature type="domain" description="ABC transporter" evidence="9">
    <location>
        <begin position="361"/>
        <end position="595"/>
    </location>
</feature>
<comment type="caution">
    <text evidence="11">The sequence shown here is derived from an EMBL/GenBank/DDBJ whole genome shotgun (WGS) entry which is preliminary data.</text>
</comment>
<evidence type="ECO:0000256" key="4">
    <source>
        <dbReference type="ARBA" id="ARBA00022840"/>
    </source>
</evidence>
<keyword evidence="3" id="KW-0547">Nucleotide-binding</keyword>
<dbReference type="GO" id="GO:0140359">
    <property type="term" value="F:ABC-type transporter activity"/>
    <property type="evidence" value="ECO:0007669"/>
    <property type="project" value="InterPro"/>
</dbReference>
<dbReference type="NCBIfam" id="TIGR02868">
    <property type="entry name" value="CydC"/>
    <property type="match status" value="1"/>
</dbReference>
<dbReference type="PROSITE" id="PS50893">
    <property type="entry name" value="ABC_TRANSPORTER_2"/>
    <property type="match status" value="1"/>
</dbReference>
<dbReference type="SUPFAM" id="SSF52540">
    <property type="entry name" value="P-loop containing nucleoside triphosphate hydrolases"/>
    <property type="match status" value="1"/>
</dbReference>
<evidence type="ECO:0000313" key="11">
    <source>
        <dbReference type="EMBL" id="MEO3717740.1"/>
    </source>
</evidence>
<evidence type="ECO:0000256" key="2">
    <source>
        <dbReference type="ARBA" id="ARBA00022692"/>
    </source>
</evidence>
<dbReference type="PANTHER" id="PTHR24221:SF653">
    <property type="entry name" value="TRANSPORT ATP-BINDING PROTEIN CYDC"/>
    <property type="match status" value="1"/>
</dbReference>
<dbReference type="SMART" id="SM00382">
    <property type="entry name" value="AAA"/>
    <property type="match status" value="1"/>
</dbReference>
<accession>A0AAW9SWC8</accession>
<protein>
    <submittedName>
        <fullName evidence="11">Thiol reductant ABC exporter subunit CydC</fullName>
    </submittedName>
</protein>
<dbReference type="InterPro" id="IPR039421">
    <property type="entry name" value="Type_1_exporter"/>
</dbReference>
<evidence type="ECO:0000259" key="9">
    <source>
        <dbReference type="PROSITE" id="PS50893"/>
    </source>
</evidence>
<dbReference type="InterPro" id="IPR014223">
    <property type="entry name" value="ABC_CydC/D"/>
</dbReference>
<dbReference type="Gene3D" id="3.40.50.300">
    <property type="entry name" value="P-loop containing nucleotide triphosphate hydrolases"/>
    <property type="match status" value="1"/>
</dbReference>
<dbReference type="GO" id="GO:0034775">
    <property type="term" value="P:glutathione transmembrane transport"/>
    <property type="evidence" value="ECO:0007669"/>
    <property type="project" value="InterPro"/>
</dbReference>
<feature type="transmembrane region" description="Helical" evidence="8">
    <location>
        <begin position="155"/>
        <end position="174"/>
    </location>
</feature>
<feature type="region of interest" description="Disordered" evidence="7">
    <location>
        <begin position="375"/>
        <end position="394"/>
    </location>
</feature>
<dbReference type="EMBL" id="JASOOY020000031">
    <property type="protein sequence ID" value="MEO3717740.1"/>
    <property type="molecule type" value="Genomic_DNA"/>
</dbReference>
<dbReference type="GO" id="GO:0005886">
    <property type="term" value="C:plasma membrane"/>
    <property type="evidence" value="ECO:0007669"/>
    <property type="project" value="UniProtKB-SubCell"/>
</dbReference>
<gene>
    <name evidence="11" type="primary">cydC</name>
    <name evidence="11" type="ORF">QP460_009095</name>
</gene>
<reference evidence="11" key="2">
    <citation type="submission" date="2024-05" db="EMBL/GenBank/DDBJ databases">
        <authorList>
            <person name="Wolfe A."/>
        </authorList>
    </citation>
    <scope>NUCLEOTIDE SEQUENCE</scope>
    <source>
        <strain evidence="11">UMB1064</strain>
    </source>
</reference>
<dbReference type="InterPro" id="IPR003439">
    <property type="entry name" value="ABC_transporter-like_ATP-bd"/>
</dbReference>
<feature type="domain" description="ABC transmembrane type-1" evidence="10">
    <location>
        <begin position="20"/>
        <end position="312"/>
    </location>
</feature>
<dbReference type="GO" id="GO:0045454">
    <property type="term" value="P:cell redox homeostasis"/>
    <property type="evidence" value="ECO:0007669"/>
    <property type="project" value="InterPro"/>
</dbReference>
<evidence type="ECO:0000256" key="8">
    <source>
        <dbReference type="SAM" id="Phobius"/>
    </source>
</evidence>
<keyword evidence="6 8" id="KW-0472">Membrane</keyword>
<dbReference type="PROSITE" id="PS50929">
    <property type="entry name" value="ABC_TM1F"/>
    <property type="match status" value="1"/>
</dbReference>
<dbReference type="GO" id="GO:0034040">
    <property type="term" value="F:ATPase-coupled lipid transmembrane transporter activity"/>
    <property type="evidence" value="ECO:0007669"/>
    <property type="project" value="TreeGrafter"/>
</dbReference>
<dbReference type="InterPro" id="IPR027417">
    <property type="entry name" value="P-loop_NTPase"/>
</dbReference>
<feature type="transmembrane region" description="Helical" evidence="8">
    <location>
        <begin position="130"/>
        <end position="149"/>
    </location>
</feature>
<keyword evidence="4" id="KW-0067">ATP-binding</keyword>
<evidence type="ECO:0000256" key="7">
    <source>
        <dbReference type="SAM" id="MobiDB-lite"/>
    </source>
</evidence>
<dbReference type="GO" id="GO:0005524">
    <property type="term" value="F:ATP binding"/>
    <property type="evidence" value="ECO:0007669"/>
    <property type="project" value="UniProtKB-KW"/>
</dbReference>
<evidence type="ECO:0000313" key="12">
    <source>
        <dbReference type="Proteomes" id="UP001223646"/>
    </source>
</evidence>
<comment type="subcellular location">
    <subcellularLocation>
        <location evidence="1">Cell membrane</location>
        <topology evidence="1">Multi-pass membrane protein</topology>
    </subcellularLocation>
</comment>
<dbReference type="Proteomes" id="UP001223646">
    <property type="component" value="Unassembled WGS sequence"/>
</dbReference>
<dbReference type="AlphaFoldDB" id="A0AAW9SWC8"/>
<dbReference type="InterPro" id="IPR011527">
    <property type="entry name" value="ABC1_TM_dom"/>
</dbReference>
<name>A0AAW9SWC8_CORAY</name>
<evidence type="ECO:0000259" key="10">
    <source>
        <dbReference type="PROSITE" id="PS50929"/>
    </source>
</evidence>
<evidence type="ECO:0000256" key="5">
    <source>
        <dbReference type="ARBA" id="ARBA00022989"/>
    </source>
</evidence>
<dbReference type="RefSeq" id="WP_284826284.1">
    <property type="nucleotide sequence ID" value="NZ_JASOOY020000031.1"/>
</dbReference>
<dbReference type="InterPro" id="IPR036640">
    <property type="entry name" value="ABC1_TM_sf"/>
</dbReference>
<evidence type="ECO:0000256" key="1">
    <source>
        <dbReference type="ARBA" id="ARBA00004651"/>
    </source>
</evidence>
<dbReference type="InterPro" id="IPR003593">
    <property type="entry name" value="AAA+_ATPase"/>
</dbReference>
<dbReference type="GO" id="GO:0016887">
    <property type="term" value="F:ATP hydrolysis activity"/>
    <property type="evidence" value="ECO:0007669"/>
    <property type="project" value="InterPro"/>
</dbReference>
<keyword evidence="2 8" id="KW-0812">Transmembrane</keyword>
<evidence type="ECO:0000256" key="3">
    <source>
        <dbReference type="ARBA" id="ARBA00022741"/>
    </source>
</evidence>
<dbReference type="Pfam" id="PF00005">
    <property type="entry name" value="ABC_tran"/>
    <property type="match status" value="1"/>
</dbReference>
<keyword evidence="5 8" id="KW-1133">Transmembrane helix</keyword>
<dbReference type="Gene3D" id="1.20.1560.10">
    <property type="entry name" value="ABC transporter type 1, transmembrane domain"/>
    <property type="match status" value="1"/>
</dbReference>
<feature type="transmembrane region" description="Helical" evidence="8">
    <location>
        <begin position="241"/>
        <end position="262"/>
    </location>
</feature>
<feature type="compositionally biased region" description="Low complexity" evidence="7">
    <location>
        <begin position="383"/>
        <end position="394"/>
    </location>
</feature>
<reference evidence="11" key="1">
    <citation type="submission" date="2023-05" db="EMBL/GenBank/DDBJ databases">
        <authorList>
            <person name="Du J."/>
        </authorList>
    </citation>
    <scope>NUCLEOTIDE SEQUENCE</scope>
    <source>
        <strain evidence="11">UMB1064</strain>
    </source>
</reference>
<sequence>MTILQALRRLVSPRDLVWPVLAGTITLLSALSLTVVSAWLITRSWQKPPLMDITLAVTSVRALGISRAAFRYLDRLVSHDVALRTAERSRVKLWEHFVGDRTLALRERSDIVTALGTNIDALADVVVRSIVPALVALMTSLIAIIFVALLSPTTAVLLAVGLFLAGGVAPYLTYRATAHSSKRRTVALQAHAGAVETLLSDAAGLHIHGQLDEAVSAASASSKKVAAIDDATGRANARASALSTAASVLTAVLTVVVASWLVTASAAGTGGSGGAGVSLVHSPEWLTVLVLVPLAAFESVGPLPAAAQTLAQSREALLMLASNTGDSAEADIAAVNTPAEKGTPAPTSMRPQSQLTLQPTLQVKDLIVGYPDDHSSNITDGTAAQPAHAAASQPAQLPMQNFEVTFGGYREITAPSGSGKTTLLKTIAGLMPPVAGTVVVADGDGRELWRSEASAGKAHESIHPCDLVRFIAEDEHIFATTVRDNISIGNPQVSDDVIYSVLDAVGLREWVNAAPAGLDTILDSGADSLSGGQRRRLILTRALVSTAPILLLDEPTEHLDEDSNRILELLRNTTELPGGRGRRTVVVVRHPRTQR</sequence>
<dbReference type="SUPFAM" id="SSF90123">
    <property type="entry name" value="ABC transporter transmembrane region"/>
    <property type="match status" value="1"/>
</dbReference>
<organism evidence="11 12">
    <name type="scientific">Corynebacterium amycolatum</name>
    <dbReference type="NCBI Taxonomy" id="43765"/>
    <lineage>
        <taxon>Bacteria</taxon>
        <taxon>Bacillati</taxon>
        <taxon>Actinomycetota</taxon>
        <taxon>Actinomycetes</taxon>
        <taxon>Mycobacteriales</taxon>
        <taxon>Corynebacteriaceae</taxon>
        <taxon>Corynebacterium</taxon>
    </lineage>
</organism>
<dbReference type="PANTHER" id="PTHR24221">
    <property type="entry name" value="ATP-BINDING CASSETTE SUB-FAMILY B"/>
    <property type="match status" value="1"/>
</dbReference>
<evidence type="ECO:0000256" key="6">
    <source>
        <dbReference type="ARBA" id="ARBA00023136"/>
    </source>
</evidence>
<proteinExistence type="predicted"/>
<feature type="transmembrane region" description="Helical" evidence="8">
    <location>
        <begin position="16"/>
        <end position="41"/>
    </location>
</feature>